<dbReference type="RefSeq" id="WP_235132599.1">
    <property type="nucleotide sequence ID" value="NZ_JACSGT010000002.1"/>
</dbReference>
<keyword evidence="2" id="KW-1185">Reference proteome</keyword>
<gene>
    <name evidence="1" type="ORF">H9Q08_14725</name>
</gene>
<reference evidence="1" key="1">
    <citation type="submission" date="2021-08" db="EMBL/GenBank/DDBJ databases">
        <title>Complete genome sequence of Chryseobacterium sp strain PS-8.</title>
        <authorList>
            <person name="Das S.K."/>
        </authorList>
    </citation>
    <scope>NUCLEOTIDE SEQUENCE</scope>
    <source>
        <strain evidence="1">PS-8</strain>
    </source>
</reference>
<evidence type="ECO:0000313" key="1">
    <source>
        <dbReference type="EMBL" id="MCF2220540.1"/>
    </source>
</evidence>
<name>A0ABS9C7J4_9FLAO</name>
<dbReference type="Proteomes" id="UP001430374">
    <property type="component" value="Unassembled WGS sequence"/>
</dbReference>
<protein>
    <submittedName>
        <fullName evidence="1">Uncharacterized protein</fullName>
    </submittedName>
</protein>
<comment type="caution">
    <text evidence="1">The sequence shown here is derived from an EMBL/GenBank/DDBJ whole genome shotgun (WGS) entry which is preliminary data.</text>
</comment>
<organism evidence="1 2">
    <name type="scientific">Chryseobacterium indicum</name>
    <dbReference type="NCBI Taxonomy" id="2766954"/>
    <lineage>
        <taxon>Bacteria</taxon>
        <taxon>Pseudomonadati</taxon>
        <taxon>Bacteroidota</taxon>
        <taxon>Flavobacteriia</taxon>
        <taxon>Flavobacteriales</taxon>
        <taxon>Weeksellaceae</taxon>
        <taxon>Chryseobacterium group</taxon>
        <taxon>Chryseobacterium</taxon>
    </lineage>
</organism>
<sequence>MILEKLLWLQLINYMNHIFNNQNFGTCISNHSESEIYVKDIDNGSCEISHKNDFDVLINNPSQKKLSFLKIDKCVYTDGDGQGRKCDLSINDNLNVYFIEIKSIKQENFSKRLKTDDKKDDALDQLIQTINKFKIKFPSLNLRNVHAVIALKPKINIYSQPIQTAEQVRINELLINCGTPNLYTGNKITF</sequence>
<dbReference type="EMBL" id="JACSGT010000002">
    <property type="protein sequence ID" value="MCF2220540.1"/>
    <property type="molecule type" value="Genomic_DNA"/>
</dbReference>
<evidence type="ECO:0000313" key="2">
    <source>
        <dbReference type="Proteomes" id="UP001430374"/>
    </source>
</evidence>
<proteinExistence type="predicted"/>
<accession>A0ABS9C7J4</accession>